<gene>
    <name evidence="1" type="ORF">PCLFYP37_01315</name>
</gene>
<dbReference type="RefSeq" id="WP_421901189.1">
    <property type="nucleotide sequence ID" value="NZ_CACRUT010000008.1"/>
</dbReference>
<organism evidence="1">
    <name type="scientific">Paraprevotella clara</name>
    <dbReference type="NCBI Taxonomy" id="454154"/>
    <lineage>
        <taxon>Bacteria</taxon>
        <taxon>Pseudomonadati</taxon>
        <taxon>Bacteroidota</taxon>
        <taxon>Bacteroidia</taxon>
        <taxon>Bacteroidales</taxon>
        <taxon>Prevotellaceae</taxon>
        <taxon>Paraprevotella</taxon>
    </lineage>
</organism>
<dbReference type="InterPro" id="IPR036286">
    <property type="entry name" value="LexA/Signal_pep-like_sf"/>
</dbReference>
<proteinExistence type="predicted"/>
<name>A0A6N3A6R8_9BACT</name>
<evidence type="ECO:0008006" key="2">
    <source>
        <dbReference type="Google" id="ProtNLM"/>
    </source>
</evidence>
<dbReference type="EMBL" id="CACRUT010000008">
    <property type="protein sequence ID" value="VYT86027.1"/>
    <property type="molecule type" value="Genomic_DNA"/>
</dbReference>
<accession>A0A6N3A6R8</accession>
<dbReference type="CDD" id="cd06462">
    <property type="entry name" value="Peptidase_S24_S26"/>
    <property type="match status" value="1"/>
</dbReference>
<reference evidence="1" key="1">
    <citation type="submission" date="2019-11" db="EMBL/GenBank/DDBJ databases">
        <authorList>
            <person name="Feng L."/>
        </authorList>
    </citation>
    <scope>NUCLEOTIDE SEQUENCE</scope>
    <source>
        <strain evidence="1">PclaraLFYP37</strain>
    </source>
</reference>
<sequence length="164" mass="19257">MNKRKNMDEMEVRRMEVPNAVLLGQVKEAIREGHTATINVKGYSMRPFLEHCRDKVRLASFTDLKVGDAVLAEFSPDKYVLHRIIEIDGDVVVMMGDGNLRHKEICCKEDIVGIVTHYIRRGKTIPASDPRLQRRVRMWHKLLPVRRYLLYIYRINLKLSNWLK</sequence>
<dbReference type="AlphaFoldDB" id="A0A6N3A6R8"/>
<protein>
    <recommendedName>
        <fullName evidence="2">Peptidase S24/S26A/S26B/S26C domain-containing protein</fullName>
    </recommendedName>
</protein>
<evidence type="ECO:0000313" key="1">
    <source>
        <dbReference type="EMBL" id="VYT86027.1"/>
    </source>
</evidence>
<dbReference type="SUPFAM" id="SSF51306">
    <property type="entry name" value="LexA/Signal peptidase"/>
    <property type="match status" value="1"/>
</dbReference>